<dbReference type="HAMAP" id="MF_00978">
    <property type="entry name" value="Bifunct_BirA"/>
    <property type="match status" value="1"/>
</dbReference>
<dbReference type="InterPro" id="IPR004408">
    <property type="entry name" value="Biotin_CoA_COase_ligase"/>
</dbReference>
<dbReference type="PROSITE" id="PS51733">
    <property type="entry name" value="BPL_LPL_CATALYTIC"/>
    <property type="match status" value="1"/>
</dbReference>
<dbReference type="RefSeq" id="WP_302713228.1">
    <property type="nucleotide sequence ID" value="NZ_JAULRT010000057.1"/>
</dbReference>
<comment type="function">
    <text evidence="6">Acts both as a biotin--[acetyl-CoA-carboxylase] ligase and a biotin-operon repressor. In the presence of ATP, BirA activates biotin to form the BirA-biotinyl-5'-adenylate (BirA-bio-5'-AMP or holoBirA) complex. HoloBirA can either transfer the biotinyl moiety to the biotin carboxyl carrier protein (BCCP) subunit of acetyl-CoA carboxylase, or bind to the biotin operator site and inhibit transcription of the operon.</text>
</comment>
<dbReference type="SUPFAM" id="SSF55681">
    <property type="entry name" value="Class II aaRS and biotin synthetases"/>
    <property type="match status" value="1"/>
</dbReference>
<evidence type="ECO:0000313" key="9">
    <source>
        <dbReference type="Proteomes" id="UP001168380"/>
    </source>
</evidence>
<evidence type="ECO:0000256" key="5">
    <source>
        <dbReference type="ARBA" id="ARBA00047846"/>
    </source>
</evidence>
<dbReference type="Pfam" id="PF08279">
    <property type="entry name" value="HTH_11"/>
    <property type="match status" value="1"/>
</dbReference>
<keyword evidence="6" id="KW-0805">Transcription regulation</keyword>
<dbReference type="InterPro" id="IPR008988">
    <property type="entry name" value="Transcriptional_repressor_C"/>
</dbReference>
<dbReference type="GO" id="GO:0004077">
    <property type="term" value="F:biotin--[biotin carboxyl-carrier protein] ligase activity"/>
    <property type="evidence" value="ECO:0007669"/>
    <property type="project" value="UniProtKB-EC"/>
</dbReference>
<reference evidence="8" key="1">
    <citation type="submission" date="2023-07" db="EMBL/GenBank/DDBJ databases">
        <title>Gilvimarinus algae sp. nov., isolated from the surface of Kelp.</title>
        <authorList>
            <person name="Sun Y.Y."/>
            <person name="Gong Y."/>
            <person name="Du Z.J."/>
        </authorList>
    </citation>
    <scope>NUCLEOTIDE SEQUENCE</scope>
    <source>
        <strain evidence="8">SDUM040014</strain>
    </source>
</reference>
<dbReference type="SUPFAM" id="SSF50037">
    <property type="entry name" value="C-terminal domain of transcriptional repressors"/>
    <property type="match status" value="1"/>
</dbReference>
<feature type="binding site" evidence="6">
    <location>
        <position position="113"/>
    </location>
    <ligand>
        <name>biotin</name>
        <dbReference type="ChEBI" id="CHEBI:57586"/>
    </ligand>
</feature>
<sequence>MTDSSFLQLLRLLSDGQYHSGRELGESLAVSRTAVWKQLHKLDELGLLLESNRGRGYRLPGGLELLDAESIEREAEWPGLSVTVEPVVDSTNARLMAVAAQSDNGALCLAEQQSAGRGRRGRPWVSPFGRNLYMSMLWQFDGGAGVLEGLSLAVGVCVAESLESLGFSGVSLKWPNDILVEGEKLAGVLLEMTGDPAGVCQVVIGVGVNLSMPPDAAGKIDQPWVDLQQLAQRQGLSPVSRNQLAGKIAGALARMLSSFAVEGFGRWREPWLARAAFLGEAVNLHTVSQVRQGRFAGVNGSGALLLDTDHGQEAVYGGEVSVRPVS</sequence>
<accession>A0ABT8TI22</accession>
<dbReference type="InterPro" id="IPR045864">
    <property type="entry name" value="aa-tRNA-synth_II/BPL/LPL"/>
</dbReference>
<feature type="domain" description="BPL/LPL catalytic" evidence="7">
    <location>
        <begin position="66"/>
        <end position="260"/>
    </location>
</feature>
<feature type="binding site" evidence="6">
    <location>
        <begin position="90"/>
        <end position="92"/>
    </location>
    <ligand>
        <name>biotin</name>
        <dbReference type="ChEBI" id="CHEBI:57586"/>
    </ligand>
</feature>
<dbReference type="Pfam" id="PF02237">
    <property type="entry name" value="BPL_C"/>
    <property type="match status" value="1"/>
</dbReference>
<dbReference type="CDD" id="cd16442">
    <property type="entry name" value="BPL"/>
    <property type="match status" value="1"/>
</dbReference>
<evidence type="ECO:0000256" key="1">
    <source>
        <dbReference type="ARBA" id="ARBA00022598"/>
    </source>
</evidence>
<dbReference type="InterPro" id="IPR030855">
    <property type="entry name" value="Bifunct_BirA"/>
</dbReference>
<dbReference type="EC" id="6.3.4.15" evidence="6"/>
<dbReference type="PANTHER" id="PTHR12835">
    <property type="entry name" value="BIOTIN PROTEIN LIGASE"/>
    <property type="match status" value="1"/>
</dbReference>
<keyword evidence="4 6" id="KW-0092">Biotin</keyword>
<dbReference type="Gene3D" id="2.30.30.100">
    <property type="match status" value="1"/>
</dbReference>
<proteinExistence type="inferred from homology"/>
<dbReference type="PANTHER" id="PTHR12835:SF5">
    <property type="entry name" value="BIOTIN--PROTEIN LIGASE"/>
    <property type="match status" value="1"/>
</dbReference>
<keyword evidence="9" id="KW-1185">Reference proteome</keyword>
<keyword evidence="6" id="KW-0804">Transcription</keyword>
<dbReference type="NCBIfam" id="NF008847">
    <property type="entry name" value="PRK11886.1-2"/>
    <property type="match status" value="1"/>
</dbReference>
<organism evidence="8 9">
    <name type="scientific">Gilvimarinus algae</name>
    <dbReference type="NCBI Taxonomy" id="3058037"/>
    <lineage>
        <taxon>Bacteria</taxon>
        <taxon>Pseudomonadati</taxon>
        <taxon>Pseudomonadota</taxon>
        <taxon>Gammaproteobacteria</taxon>
        <taxon>Cellvibrionales</taxon>
        <taxon>Cellvibrionaceae</taxon>
        <taxon>Gilvimarinus</taxon>
    </lineage>
</organism>
<keyword evidence="2 6" id="KW-0547">Nucleotide-binding</keyword>
<name>A0ABT8TI22_9GAMM</name>
<dbReference type="InterPro" id="IPR036390">
    <property type="entry name" value="WH_DNA-bd_sf"/>
</dbReference>
<dbReference type="InterPro" id="IPR013196">
    <property type="entry name" value="HTH_11"/>
</dbReference>
<evidence type="ECO:0000259" key="7">
    <source>
        <dbReference type="PROSITE" id="PS51733"/>
    </source>
</evidence>
<keyword evidence="3 6" id="KW-0067">ATP-binding</keyword>
<dbReference type="NCBIfam" id="TIGR00121">
    <property type="entry name" value="birA_ligase"/>
    <property type="match status" value="1"/>
</dbReference>
<evidence type="ECO:0000256" key="6">
    <source>
        <dbReference type="HAMAP-Rule" id="MF_00978"/>
    </source>
</evidence>
<dbReference type="EMBL" id="JAULRT010000057">
    <property type="protein sequence ID" value="MDO3382753.1"/>
    <property type="molecule type" value="Genomic_DNA"/>
</dbReference>
<keyword evidence="6" id="KW-0678">Repressor</keyword>
<dbReference type="SUPFAM" id="SSF46785">
    <property type="entry name" value="Winged helix' DNA-binding domain"/>
    <property type="match status" value="1"/>
</dbReference>
<keyword evidence="1 6" id="KW-0436">Ligase</keyword>
<keyword evidence="6" id="KW-0238">DNA-binding</keyword>
<protein>
    <recommendedName>
        <fullName evidence="6">Bifunctional ligase/repressor BirA</fullName>
    </recommendedName>
    <alternativeName>
        <fullName evidence="6">Biotin operon repressor</fullName>
    </alternativeName>
    <alternativeName>
        <fullName evidence="6">Biotin--[acetyl-CoA-carboxylase] ligase</fullName>
        <ecNumber evidence="6">6.3.4.15</ecNumber>
    </alternativeName>
    <alternativeName>
        <fullName evidence="6">Biotin--protein ligase</fullName>
    </alternativeName>
    <alternativeName>
        <fullName evidence="6">Biotin-[acetyl-CoA carboxylase] synthetase</fullName>
    </alternativeName>
</protein>
<evidence type="ECO:0000256" key="2">
    <source>
        <dbReference type="ARBA" id="ARBA00022741"/>
    </source>
</evidence>
<feature type="binding site" evidence="6">
    <location>
        <position position="184"/>
    </location>
    <ligand>
        <name>biotin</name>
        <dbReference type="ChEBI" id="CHEBI:57586"/>
    </ligand>
</feature>
<dbReference type="InterPro" id="IPR036388">
    <property type="entry name" value="WH-like_DNA-bd_sf"/>
</dbReference>
<dbReference type="Gene3D" id="3.30.930.10">
    <property type="entry name" value="Bira Bifunctional Protein, Domain 2"/>
    <property type="match status" value="1"/>
</dbReference>
<dbReference type="InterPro" id="IPR003142">
    <property type="entry name" value="BPL_C"/>
</dbReference>
<comment type="similarity">
    <text evidence="6">Belongs to the biotin--protein ligase family.</text>
</comment>
<gene>
    <name evidence="6 8" type="primary">birA</name>
    <name evidence="8" type="ORF">QWI16_11280</name>
</gene>
<evidence type="ECO:0000256" key="4">
    <source>
        <dbReference type="ARBA" id="ARBA00023267"/>
    </source>
</evidence>
<comment type="catalytic activity">
    <reaction evidence="5 6">
        <text>biotin + L-lysyl-[protein] + ATP = N(6)-biotinyl-L-lysyl-[protein] + AMP + diphosphate + H(+)</text>
        <dbReference type="Rhea" id="RHEA:11756"/>
        <dbReference type="Rhea" id="RHEA-COMP:9752"/>
        <dbReference type="Rhea" id="RHEA-COMP:10505"/>
        <dbReference type="ChEBI" id="CHEBI:15378"/>
        <dbReference type="ChEBI" id="CHEBI:29969"/>
        <dbReference type="ChEBI" id="CHEBI:30616"/>
        <dbReference type="ChEBI" id="CHEBI:33019"/>
        <dbReference type="ChEBI" id="CHEBI:57586"/>
        <dbReference type="ChEBI" id="CHEBI:83144"/>
        <dbReference type="ChEBI" id="CHEBI:456215"/>
        <dbReference type="EC" id="6.3.4.15"/>
    </reaction>
</comment>
<dbReference type="Proteomes" id="UP001168380">
    <property type="component" value="Unassembled WGS sequence"/>
</dbReference>
<dbReference type="Gene3D" id="1.10.10.10">
    <property type="entry name" value="Winged helix-like DNA-binding domain superfamily/Winged helix DNA-binding domain"/>
    <property type="match status" value="1"/>
</dbReference>
<evidence type="ECO:0000313" key="8">
    <source>
        <dbReference type="EMBL" id="MDO3382753.1"/>
    </source>
</evidence>
<feature type="binding site" evidence="6">
    <location>
        <begin position="117"/>
        <end position="119"/>
    </location>
    <ligand>
        <name>biotin</name>
        <dbReference type="ChEBI" id="CHEBI:57586"/>
    </ligand>
</feature>
<comment type="caution">
    <text evidence="8">The sequence shown here is derived from an EMBL/GenBank/DDBJ whole genome shotgun (WGS) entry which is preliminary data.</text>
</comment>
<evidence type="ECO:0000256" key="3">
    <source>
        <dbReference type="ARBA" id="ARBA00022840"/>
    </source>
</evidence>
<feature type="DNA-binding region" description="H-T-H motif" evidence="6">
    <location>
        <begin position="21"/>
        <end position="40"/>
    </location>
</feature>
<dbReference type="InterPro" id="IPR004143">
    <property type="entry name" value="BPL_LPL_catalytic"/>
</dbReference>
<dbReference type="Pfam" id="PF03099">
    <property type="entry name" value="BPL_LplA_LipB"/>
    <property type="match status" value="1"/>
</dbReference>